<dbReference type="InterPro" id="IPR022687">
    <property type="entry name" value="HTH_DTXR"/>
</dbReference>
<dbReference type="InterPro" id="IPR007167">
    <property type="entry name" value="Fe-transptr_FeoA-like"/>
</dbReference>
<dbReference type="EMBL" id="JBHUOV010000001">
    <property type="protein sequence ID" value="MFD2822417.1"/>
    <property type="molecule type" value="Genomic_DNA"/>
</dbReference>
<dbReference type="PANTHER" id="PTHR33238:SF11">
    <property type="entry name" value="TRANSCRIPTIONAL REGULATOR MNTR"/>
    <property type="match status" value="1"/>
</dbReference>
<keyword evidence="9" id="KW-0010">Activator</keyword>
<reference evidence="16" key="1">
    <citation type="journal article" date="2019" name="Int. J. Syst. Evol. Microbiol.">
        <title>The Global Catalogue of Microorganisms (GCM) 10K type strain sequencing project: providing services to taxonomists for standard genome sequencing and annotation.</title>
        <authorList>
            <consortium name="The Broad Institute Genomics Platform"/>
            <consortium name="The Broad Institute Genome Sequencing Center for Infectious Disease"/>
            <person name="Wu L."/>
            <person name="Ma J."/>
        </authorList>
    </citation>
    <scope>NUCLEOTIDE SEQUENCE [LARGE SCALE GENOMIC DNA]</scope>
    <source>
        <strain evidence="16">KCTC 32141</strain>
    </source>
</reference>
<dbReference type="Pfam" id="PF02742">
    <property type="entry name" value="Fe_dep_repr_C"/>
    <property type="match status" value="1"/>
</dbReference>
<name>A0ABW5WIC7_9FLAO</name>
<dbReference type="InterPro" id="IPR036421">
    <property type="entry name" value="Fe_dep_repressor_sf"/>
</dbReference>
<dbReference type="Gene3D" id="1.10.10.10">
    <property type="entry name" value="Winged helix-like DNA-binding domain superfamily/Winged helix DNA-binding domain"/>
    <property type="match status" value="1"/>
</dbReference>
<dbReference type="SUPFAM" id="SSF46785">
    <property type="entry name" value="Winged helix' DNA-binding domain"/>
    <property type="match status" value="1"/>
</dbReference>
<evidence type="ECO:0000256" key="13">
    <source>
        <dbReference type="ARBA" id="ARBA00032593"/>
    </source>
</evidence>
<evidence type="ECO:0000256" key="1">
    <source>
        <dbReference type="ARBA" id="ARBA00004496"/>
    </source>
</evidence>
<comment type="subunit">
    <text evidence="3">Homodimer.</text>
</comment>
<evidence type="ECO:0000256" key="9">
    <source>
        <dbReference type="ARBA" id="ARBA00023159"/>
    </source>
</evidence>
<accession>A0ABW5WIC7</accession>
<evidence type="ECO:0000256" key="12">
    <source>
        <dbReference type="ARBA" id="ARBA00025185"/>
    </source>
</evidence>
<proteinExistence type="inferred from homology"/>
<dbReference type="Pfam" id="PF04023">
    <property type="entry name" value="FeoA"/>
    <property type="match status" value="1"/>
</dbReference>
<evidence type="ECO:0000256" key="8">
    <source>
        <dbReference type="ARBA" id="ARBA00023125"/>
    </source>
</evidence>
<evidence type="ECO:0000256" key="6">
    <source>
        <dbReference type="ARBA" id="ARBA00022491"/>
    </source>
</evidence>
<keyword evidence="7" id="KW-0805">Transcription regulation</keyword>
<organism evidence="15 16">
    <name type="scientific">Lacinutrix iliipiscaria</name>
    <dbReference type="NCBI Taxonomy" id="1230532"/>
    <lineage>
        <taxon>Bacteria</taxon>
        <taxon>Pseudomonadati</taxon>
        <taxon>Bacteroidota</taxon>
        <taxon>Flavobacteriia</taxon>
        <taxon>Flavobacteriales</taxon>
        <taxon>Flavobacteriaceae</taxon>
        <taxon>Lacinutrix</taxon>
    </lineage>
</organism>
<dbReference type="Gene3D" id="1.10.60.10">
    <property type="entry name" value="Iron dependent repressor, metal binding and dimerisation domain"/>
    <property type="match status" value="1"/>
</dbReference>
<dbReference type="SUPFAM" id="SSF47979">
    <property type="entry name" value="Iron-dependent repressor protein, dimerization domain"/>
    <property type="match status" value="1"/>
</dbReference>
<dbReference type="InterPro" id="IPR001367">
    <property type="entry name" value="Fe_dep_repressor"/>
</dbReference>
<protein>
    <recommendedName>
        <fullName evidence="4">Transcriptional regulator MntR</fullName>
    </recommendedName>
    <alternativeName>
        <fullName evidence="13">Manganese transport regulator</fullName>
    </alternativeName>
</protein>
<evidence type="ECO:0000256" key="10">
    <source>
        <dbReference type="ARBA" id="ARBA00023163"/>
    </source>
</evidence>
<evidence type="ECO:0000256" key="7">
    <source>
        <dbReference type="ARBA" id="ARBA00023015"/>
    </source>
</evidence>
<dbReference type="InterPro" id="IPR038157">
    <property type="entry name" value="FeoA_core_dom"/>
</dbReference>
<evidence type="ECO:0000313" key="15">
    <source>
        <dbReference type="EMBL" id="MFD2822417.1"/>
    </source>
</evidence>
<dbReference type="SMART" id="SM00899">
    <property type="entry name" value="FeoA"/>
    <property type="match status" value="1"/>
</dbReference>
<comment type="caution">
    <text evidence="15">The sequence shown here is derived from an EMBL/GenBank/DDBJ whole genome shotgun (WGS) entry which is preliminary data.</text>
</comment>
<evidence type="ECO:0000256" key="2">
    <source>
        <dbReference type="ARBA" id="ARBA00007871"/>
    </source>
</evidence>
<evidence type="ECO:0000256" key="5">
    <source>
        <dbReference type="ARBA" id="ARBA00022490"/>
    </source>
</evidence>
<comment type="function">
    <text evidence="12">In the presence of manganese, represses expression of mntH and mntS. Up-regulates expression of mntP.</text>
</comment>
<keyword evidence="10" id="KW-0804">Transcription</keyword>
<dbReference type="InterPro" id="IPR036388">
    <property type="entry name" value="WH-like_DNA-bd_sf"/>
</dbReference>
<dbReference type="PANTHER" id="PTHR33238">
    <property type="entry name" value="IRON (METAL) DEPENDENT REPRESSOR, DTXR FAMILY"/>
    <property type="match status" value="1"/>
</dbReference>
<dbReference type="SMART" id="SM00529">
    <property type="entry name" value="HTH_DTXR"/>
    <property type="match status" value="1"/>
</dbReference>
<dbReference type="InterPro" id="IPR036390">
    <property type="entry name" value="WH_DNA-bd_sf"/>
</dbReference>
<feature type="domain" description="HTH dtxR-type" evidence="14">
    <location>
        <begin position="1"/>
        <end position="64"/>
    </location>
</feature>
<dbReference type="InterPro" id="IPR050536">
    <property type="entry name" value="DtxR_MntR_Metal-Reg"/>
</dbReference>
<keyword evidence="5" id="KW-0963">Cytoplasm</keyword>
<sequence length="219" mass="25058">MITLTEENYIKAIYHLGKQGVELVNTNAIAEAMQTKASSVTDMIKKLSEKDYAVYKKYQGVNLTEKGQSVAINIIRRHRLWEVFLVEKLNFTWDQVHEVAEDLEHIRSEKLIDELDAFLEYPNYDPHGDPIPNKEGVFKYVEKVLLSQAIEGKTYTCIGVKDTSTTFLKYLDSNGIGLGTIIEILYKEPYDNSIKLRLESKPIVVSHNVAKNLFLQESN</sequence>
<evidence type="ECO:0000256" key="4">
    <source>
        <dbReference type="ARBA" id="ARBA00022386"/>
    </source>
</evidence>
<dbReference type="PROSITE" id="PS50944">
    <property type="entry name" value="HTH_DTXR"/>
    <property type="match status" value="1"/>
</dbReference>
<evidence type="ECO:0000256" key="11">
    <source>
        <dbReference type="ARBA" id="ARBA00023211"/>
    </source>
</evidence>
<evidence type="ECO:0000256" key="3">
    <source>
        <dbReference type="ARBA" id="ARBA00011738"/>
    </source>
</evidence>
<gene>
    <name evidence="15" type="ORF">ACFS5M_01975</name>
</gene>
<comment type="similarity">
    <text evidence="2">Belongs to the DtxR/MntR family.</text>
</comment>
<dbReference type="RefSeq" id="WP_183485041.1">
    <property type="nucleotide sequence ID" value="NZ_JBHUOV010000001.1"/>
</dbReference>
<dbReference type="InterPro" id="IPR022689">
    <property type="entry name" value="Iron_dep_repressor"/>
</dbReference>
<dbReference type="Proteomes" id="UP001597533">
    <property type="component" value="Unassembled WGS sequence"/>
</dbReference>
<keyword evidence="8" id="KW-0238">DNA-binding</keyword>
<evidence type="ECO:0000313" key="16">
    <source>
        <dbReference type="Proteomes" id="UP001597533"/>
    </source>
</evidence>
<keyword evidence="6" id="KW-0678">Repressor</keyword>
<keyword evidence="11" id="KW-0464">Manganese</keyword>
<dbReference type="Gene3D" id="2.30.30.90">
    <property type="match status" value="1"/>
</dbReference>
<evidence type="ECO:0000259" key="14">
    <source>
        <dbReference type="PROSITE" id="PS50944"/>
    </source>
</evidence>
<comment type="subcellular location">
    <subcellularLocation>
        <location evidence="1">Cytoplasm</location>
    </subcellularLocation>
</comment>
<keyword evidence="16" id="KW-1185">Reference proteome</keyword>
<dbReference type="Pfam" id="PF01325">
    <property type="entry name" value="Fe_dep_repress"/>
    <property type="match status" value="1"/>
</dbReference>